<feature type="signal peptide" evidence="4">
    <location>
        <begin position="1"/>
        <end position="25"/>
    </location>
</feature>
<dbReference type="InterPro" id="IPR006714">
    <property type="entry name" value="FlaA"/>
</dbReference>
<keyword evidence="6" id="KW-1185">Reference proteome</keyword>
<accession>A0ABX4YNA1</accession>
<dbReference type="Proteomes" id="UP000094669">
    <property type="component" value="Unassembled WGS sequence"/>
</dbReference>
<comment type="caution">
    <text evidence="5">The sequence shown here is derived from an EMBL/GenBank/DDBJ whole genome shotgun (WGS) entry which is preliminary data.</text>
</comment>
<comment type="subcellular location">
    <subcellularLocation>
        <location evidence="1">Periplasmic flagellum</location>
    </subcellularLocation>
</comment>
<dbReference type="EMBL" id="MCRM02000002">
    <property type="protein sequence ID" value="PNV76472.1"/>
    <property type="molecule type" value="Genomic_DNA"/>
</dbReference>
<protein>
    <submittedName>
        <fullName evidence="5">Flagellar assembly protein FlaA</fullName>
    </submittedName>
</protein>
<proteinExistence type="predicted"/>
<evidence type="ECO:0000256" key="4">
    <source>
        <dbReference type="SAM" id="SignalP"/>
    </source>
</evidence>
<name>A0ABX4YNA1_9LEPT</name>
<keyword evidence="5" id="KW-0966">Cell projection</keyword>
<gene>
    <name evidence="5" type="ORF">BES34_002435</name>
</gene>
<keyword evidence="3" id="KW-0975">Bacterial flagellum</keyword>
<keyword evidence="4" id="KW-0732">Signal</keyword>
<reference evidence="5" key="1">
    <citation type="submission" date="2018-01" db="EMBL/GenBank/DDBJ databases">
        <title>Genomic characterization of Leptospira inadai serogroup Lyme isolated from captured rat in Brazil and comparative analysis with human reference strain.</title>
        <authorList>
            <person name="Moreno L.Z."/>
            <person name="Loureiro A.P."/>
            <person name="Miraglia F."/>
            <person name="Kremer F.S."/>
            <person name="Eslabao M.R."/>
            <person name="Dellagostin O.A."/>
            <person name="Lilenbaum W."/>
            <person name="Moreno A.M."/>
        </authorList>
    </citation>
    <scope>NUCLEOTIDE SEQUENCE [LARGE SCALE GENOMIC DNA]</scope>
    <source>
        <strain evidence="5">M34/99</strain>
    </source>
</reference>
<keyword evidence="2" id="KW-0574">Periplasm</keyword>
<keyword evidence="5" id="KW-0282">Flagellum</keyword>
<organism evidence="5 6">
    <name type="scientific">Leptospira inadai serovar Lyme</name>
    <dbReference type="NCBI Taxonomy" id="293084"/>
    <lineage>
        <taxon>Bacteria</taxon>
        <taxon>Pseudomonadati</taxon>
        <taxon>Spirochaetota</taxon>
        <taxon>Spirochaetia</taxon>
        <taxon>Leptospirales</taxon>
        <taxon>Leptospiraceae</taxon>
        <taxon>Leptospira</taxon>
    </lineage>
</organism>
<dbReference type="Gene3D" id="2.60.120.430">
    <property type="entry name" value="Galactose-binding lectin"/>
    <property type="match status" value="1"/>
</dbReference>
<evidence type="ECO:0000256" key="3">
    <source>
        <dbReference type="ARBA" id="ARBA00023143"/>
    </source>
</evidence>
<evidence type="ECO:0000313" key="6">
    <source>
        <dbReference type="Proteomes" id="UP000094669"/>
    </source>
</evidence>
<dbReference type="Pfam" id="PF04620">
    <property type="entry name" value="FlaA"/>
    <property type="match status" value="1"/>
</dbReference>
<evidence type="ECO:0000313" key="5">
    <source>
        <dbReference type="EMBL" id="PNV76472.1"/>
    </source>
</evidence>
<keyword evidence="5" id="KW-0969">Cilium</keyword>
<feature type="chain" id="PRO_5046916078" evidence="4">
    <location>
        <begin position="26"/>
        <end position="249"/>
    </location>
</feature>
<dbReference type="RefSeq" id="WP_010418313.1">
    <property type="nucleotide sequence ID" value="NZ_MCRM02000002.1"/>
</dbReference>
<evidence type="ECO:0000256" key="2">
    <source>
        <dbReference type="ARBA" id="ARBA00022764"/>
    </source>
</evidence>
<sequence>MTRRALFFGLSILSIGFIPANSSWAPPITRDQDEASRVLQLEKVLGDWKHYNLFLVDAFEGARPWEIYRGISFINRIEFTSQIPSSQAFLKEKELYKESTSEEYRSMMIHSFFENPKQEHLEIRPKEPIRLPIGIPTRIFFWAYSSNHHATIEIVFRQRKSKEVSLEIGDLQFDGWKRIETKLSVPGRNIRLNQSLRFPLEVSAIRIKPNPFQPKGEFVFYLDRLGILIDSRDEIYPGAEIKDNWGTAL</sequence>
<evidence type="ECO:0000256" key="1">
    <source>
        <dbReference type="ARBA" id="ARBA00004631"/>
    </source>
</evidence>